<protein>
    <submittedName>
        <fullName evidence="4">YcnI family protein</fullName>
    </submittedName>
</protein>
<sequence length="212" mass="23166">MKKITKWIAVLLFAGSILTFTTVAEAHVTVWPKQSITGTWEKYTVRVPSEKNVNTTKVRLEFPQGVQVESVMPVSGWNYQFEKGKDGKDIALIWTATNGGIKPHEFMEFSFVAQNPKTKGTIAWRADQTYADGSVVHWTGAPDSDTPASVTAIKTSDQANSTGTMQHEPMVSNHTTVATSSSSSTLNIISIVLAGLAFVLSLISFFRKKPNA</sequence>
<evidence type="ECO:0000259" key="3">
    <source>
        <dbReference type="Pfam" id="PF07987"/>
    </source>
</evidence>
<keyword evidence="5" id="KW-1185">Reference proteome</keyword>
<feature type="signal peptide" evidence="2">
    <location>
        <begin position="1"/>
        <end position="26"/>
    </location>
</feature>
<keyword evidence="2" id="KW-0732">Signal</keyword>
<dbReference type="Gene3D" id="2.60.40.2230">
    <property type="entry name" value="Uncharacterised protein YcnI-like PF07987, DUF1775"/>
    <property type="match status" value="1"/>
</dbReference>
<keyword evidence="1" id="KW-1133">Transmembrane helix</keyword>
<feature type="transmembrane region" description="Helical" evidence="1">
    <location>
        <begin position="186"/>
        <end position="206"/>
    </location>
</feature>
<keyword evidence="1" id="KW-0472">Membrane</keyword>
<evidence type="ECO:0000313" key="4">
    <source>
        <dbReference type="EMBL" id="MDN4592364.1"/>
    </source>
</evidence>
<proteinExistence type="predicted"/>
<keyword evidence="1" id="KW-0812">Transmembrane</keyword>
<name>A0ABT8IJL9_9BACL</name>
<evidence type="ECO:0000256" key="1">
    <source>
        <dbReference type="SAM" id="Phobius"/>
    </source>
</evidence>
<dbReference type="Pfam" id="PF07987">
    <property type="entry name" value="DUF1775"/>
    <property type="match status" value="1"/>
</dbReference>
<evidence type="ECO:0000313" key="5">
    <source>
        <dbReference type="Proteomes" id="UP001174196"/>
    </source>
</evidence>
<dbReference type="EMBL" id="JANRHH010000003">
    <property type="protein sequence ID" value="MDN4592364.1"/>
    <property type="molecule type" value="Genomic_DNA"/>
</dbReference>
<dbReference type="Proteomes" id="UP001174196">
    <property type="component" value="Unassembled WGS sequence"/>
</dbReference>
<gene>
    <name evidence="4" type="ORF">NWF35_00235</name>
</gene>
<evidence type="ECO:0000256" key="2">
    <source>
        <dbReference type="SAM" id="SignalP"/>
    </source>
</evidence>
<organism evidence="4 5">
    <name type="scientific">Polycladomyces subterraneus</name>
    <dbReference type="NCBI Taxonomy" id="1016997"/>
    <lineage>
        <taxon>Bacteria</taxon>
        <taxon>Bacillati</taxon>
        <taxon>Bacillota</taxon>
        <taxon>Bacilli</taxon>
        <taxon>Bacillales</taxon>
        <taxon>Thermoactinomycetaceae</taxon>
        <taxon>Polycladomyces</taxon>
    </lineage>
</organism>
<reference evidence="4" key="1">
    <citation type="submission" date="2022-08" db="EMBL/GenBank/DDBJ databases">
        <title>Polycladomyces zharkentsis sp. nov., a novel thermophilic CMC and starch-degrading bacterium isolated from a geothermal spring in Kazakhstan.</title>
        <authorList>
            <person name="Mashzhan A."/>
            <person name="Kistaubaeva A."/>
            <person name="Javier-Lopez R."/>
            <person name="Birkeland N.-K."/>
        </authorList>
    </citation>
    <scope>NUCLEOTIDE SEQUENCE</scope>
    <source>
        <strain evidence="4">KSR 13</strain>
    </source>
</reference>
<feature type="domain" description="YncI copper-binding" evidence="3">
    <location>
        <begin position="27"/>
        <end position="145"/>
    </location>
</feature>
<feature type="chain" id="PRO_5045683901" evidence="2">
    <location>
        <begin position="27"/>
        <end position="212"/>
    </location>
</feature>
<dbReference type="RefSeq" id="WP_301237106.1">
    <property type="nucleotide sequence ID" value="NZ_JANRHH010000003.1"/>
</dbReference>
<dbReference type="InterPro" id="IPR038507">
    <property type="entry name" value="YcnI-like_sf"/>
</dbReference>
<dbReference type="InterPro" id="IPR012533">
    <property type="entry name" value="YcnI-copper_dom"/>
</dbReference>
<accession>A0ABT8IJL9</accession>
<dbReference type="CDD" id="cd08545">
    <property type="entry name" value="YcnI_like"/>
    <property type="match status" value="1"/>
</dbReference>
<comment type="caution">
    <text evidence="4">The sequence shown here is derived from an EMBL/GenBank/DDBJ whole genome shotgun (WGS) entry which is preliminary data.</text>
</comment>